<comment type="similarity">
    <text evidence="2">Belongs to the CD225/Dispanin family.</text>
</comment>
<dbReference type="GO" id="GO:0016020">
    <property type="term" value="C:membrane"/>
    <property type="evidence" value="ECO:0007669"/>
    <property type="project" value="UniProtKB-SubCell"/>
</dbReference>
<evidence type="ECO:0000256" key="6">
    <source>
        <dbReference type="SAM" id="Phobius"/>
    </source>
</evidence>
<comment type="subcellular location">
    <subcellularLocation>
        <location evidence="1">Membrane</location>
    </subcellularLocation>
</comment>
<keyword evidence="8" id="KW-1185">Reference proteome</keyword>
<evidence type="ECO:0008006" key="9">
    <source>
        <dbReference type="Google" id="ProtNLM"/>
    </source>
</evidence>
<dbReference type="AlphaFoldDB" id="A0A5C6NUG9"/>
<feature type="transmembrane region" description="Helical" evidence="6">
    <location>
        <begin position="93"/>
        <end position="119"/>
    </location>
</feature>
<keyword evidence="3 6" id="KW-0812">Transmembrane</keyword>
<evidence type="ECO:0000313" key="8">
    <source>
        <dbReference type="Proteomes" id="UP000324091"/>
    </source>
</evidence>
<evidence type="ECO:0000256" key="2">
    <source>
        <dbReference type="ARBA" id="ARBA00006843"/>
    </source>
</evidence>
<evidence type="ECO:0000256" key="4">
    <source>
        <dbReference type="ARBA" id="ARBA00022989"/>
    </source>
</evidence>
<name>A0A5C6NUG9_9TELE</name>
<protein>
    <recommendedName>
        <fullName evidence="9">Transmembrane protein 265</fullName>
    </recommendedName>
</protein>
<dbReference type="Pfam" id="PF04505">
    <property type="entry name" value="CD225"/>
    <property type="match status" value="1"/>
</dbReference>
<evidence type="ECO:0000256" key="1">
    <source>
        <dbReference type="ARBA" id="ARBA00004370"/>
    </source>
</evidence>
<comment type="caution">
    <text evidence="7">The sequence shown here is derived from an EMBL/GenBank/DDBJ whole genome shotgun (WGS) entry which is preliminary data.</text>
</comment>
<evidence type="ECO:0000313" key="7">
    <source>
        <dbReference type="EMBL" id="TWW70329.1"/>
    </source>
</evidence>
<accession>A0A5C6NUG9</accession>
<proteinExistence type="inferred from homology"/>
<evidence type="ECO:0000256" key="3">
    <source>
        <dbReference type="ARBA" id="ARBA00022692"/>
    </source>
</evidence>
<sequence length="123" mass="13217">MSAQPETTEAAAEEVHINLLPGSGEEQNNLNHAISGTDAASFCSDRNHRKLAICSIICGLSCIGCKALVYSVKAEEATDPQRAAEFSQRAKRFGIIAILSWVTLLVSIPILMALVSYLLTLLD</sequence>
<keyword evidence="5 6" id="KW-0472">Membrane</keyword>
<dbReference type="Proteomes" id="UP000324091">
    <property type="component" value="Chromosome 18"/>
</dbReference>
<reference evidence="7 8" key="1">
    <citation type="submission" date="2019-04" db="EMBL/GenBank/DDBJ databases">
        <title>Chromosome genome assembly for Takifugu flavidus.</title>
        <authorList>
            <person name="Xiao S."/>
        </authorList>
    </citation>
    <scope>NUCLEOTIDE SEQUENCE [LARGE SCALE GENOMIC DNA]</scope>
    <source>
        <strain evidence="7">HTHZ2018</strain>
        <tissue evidence="7">Muscle</tissue>
    </source>
</reference>
<dbReference type="EMBL" id="RHFK02000010">
    <property type="protein sequence ID" value="TWW70329.1"/>
    <property type="molecule type" value="Genomic_DNA"/>
</dbReference>
<keyword evidence="4 6" id="KW-1133">Transmembrane helix</keyword>
<organism evidence="7 8">
    <name type="scientific">Takifugu flavidus</name>
    <name type="common">sansaifugu</name>
    <dbReference type="NCBI Taxonomy" id="433684"/>
    <lineage>
        <taxon>Eukaryota</taxon>
        <taxon>Metazoa</taxon>
        <taxon>Chordata</taxon>
        <taxon>Craniata</taxon>
        <taxon>Vertebrata</taxon>
        <taxon>Euteleostomi</taxon>
        <taxon>Actinopterygii</taxon>
        <taxon>Neopterygii</taxon>
        <taxon>Teleostei</taxon>
        <taxon>Neoteleostei</taxon>
        <taxon>Acanthomorphata</taxon>
        <taxon>Eupercaria</taxon>
        <taxon>Tetraodontiformes</taxon>
        <taxon>Tetradontoidea</taxon>
        <taxon>Tetraodontidae</taxon>
        <taxon>Takifugu</taxon>
    </lineage>
</organism>
<gene>
    <name evidence="7" type="ORF">D4764_18G0011350</name>
</gene>
<dbReference type="InterPro" id="IPR007593">
    <property type="entry name" value="CD225/Dispanin_fam"/>
</dbReference>
<evidence type="ECO:0000256" key="5">
    <source>
        <dbReference type="ARBA" id="ARBA00023136"/>
    </source>
</evidence>